<comment type="caution">
    <text evidence="3">The sequence shown here is derived from an EMBL/GenBank/DDBJ whole genome shotgun (WGS) entry which is preliminary data.</text>
</comment>
<feature type="region of interest" description="Disordered" evidence="1">
    <location>
        <begin position="136"/>
        <end position="174"/>
    </location>
</feature>
<dbReference type="EMBL" id="LQZQ01000050">
    <property type="protein sequence ID" value="KYG71741.1"/>
    <property type="molecule type" value="Genomic_DNA"/>
</dbReference>
<sequence length="174" mass="19915">MLNLNEREMTNYFISVSDLKNSDVLTPAHDHIGKIEDIVIHQGSERVAYVILKVNTGFWGIDSKHIPVPFGAFYLDSDEDKKVILNADVDKLKKAPSIDETKSGVDEYTQFIWNMYNYYDLQPYLVKAEMEPNVVLDTPKNTGPSTIEEASFKTSRFDSSHKSVRDRHKSHYGL</sequence>
<proteinExistence type="predicted"/>
<evidence type="ECO:0000259" key="2">
    <source>
        <dbReference type="Pfam" id="PF05239"/>
    </source>
</evidence>
<accession>A0A150WZ29</accession>
<dbReference type="Gene3D" id="2.30.30.240">
    <property type="entry name" value="PRC-barrel domain"/>
    <property type="match status" value="1"/>
</dbReference>
<protein>
    <recommendedName>
        <fullName evidence="2">PRC-barrel domain-containing protein</fullName>
    </recommendedName>
</protein>
<evidence type="ECO:0000313" key="3">
    <source>
        <dbReference type="EMBL" id="KYG71741.1"/>
    </source>
</evidence>
<dbReference type="Pfam" id="PF05239">
    <property type="entry name" value="PRC"/>
    <property type="match status" value="1"/>
</dbReference>
<dbReference type="InterPro" id="IPR011033">
    <property type="entry name" value="PRC_barrel-like_sf"/>
</dbReference>
<dbReference type="RefSeq" id="WP_062593760.1">
    <property type="nucleotide sequence ID" value="NZ_LQZQ01000050.1"/>
</dbReference>
<organism evidence="3 4">
    <name type="scientific">Roseivirga ehrenbergii (strain DSM 102268 / JCM 13514 / KCTC 12282 / NCIMB 14502 / KMM 6017)</name>
    <dbReference type="NCBI Taxonomy" id="279360"/>
    <lineage>
        <taxon>Bacteria</taxon>
        <taxon>Pseudomonadati</taxon>
        <taxon>Bacteroidota</taxon>
        <taxon>Cytophagia</taxon>
        <taxon>Cytophagales</taxon>
        <taxon>Roseivirgaceae</taxon>
        <taxon>Roseivirga</taxon>
    </lineage>
</organism>
<keyword evidence="4" id="KW-1185">Reference proteome</keyword>
<dbReference type="PANTHER" id="PTHR36505:SF1">
    <property type="entry name" value="BLR1072 PROTEIN"/>
    <property type="match status" value="1"/>
</dbReference>
<evidence type="ECO:0000313" key="4">
    <source>
        <dbReference type="Proteomes" id="UP000075583"/>
    </source>
</evidence>
<name>A0A150WZ29_ROSEK</name>
<dbReference type="InterPro" id="IPR027275">
    <property type="entry name" value="PRC-brl_dom"/>
</dbReference>
<feature type="domain" description="PRC-barrel" evidence="2">
    <location>
        <begin position="14"/>
        <end position="88"/>
    </location>
</feature>
<dbReference type="SUPFAM" id="SSF50346">
    <property type="entry name" value="PRC-barrel domain"/>
    <property type="match status" value="1"/>
</dbReference>
<feature type="compositionally biased region" description="Basic residues" evidence="1">
    <location>
        <begin position="164"/>
        <end position="174"/>
    </location>
</feature>
<evidence type="ECO:0000256" key="1">
    <source>
        <dbReference type="SAM" id="MobiDB-lite"/>
    </source>
</evidence>
<reference evidence="3" key="1">
    <citation type="submission" date="2016-01" db="EMBL/GenBank/DDBJ databases">
        <title>Genome sequencing of Roseivirga ehrenbergii KMM 6017.</title>
        <authorList>
            <person name="Selvaratnam C."/>
            <person name="Thevarajoo S."/>
            <person name="Goh K.M."/>
            <person name="Ee R."/>
            <person name="Chan K.-G."/>
            <person name="Chong C.S."/>
        </authorList>
    </citation>
    <scope>NUCLEOTIDE SEQUENCE [LARGE SCALE GENOMIC DNA]</scope>
    <source>
        <strain evidence="3">KMM 6017</strain>
    </source>
</reference>
<dbReference type="PANTHER" id="PTHR36505">
    <property type="entry name" value="BLR1072 PROTEIN"/>
    <property type="match status" value="1"/>
</dbReference>
<dbReference type="Proteomes" id="UP000075583">
    <property type="component" value="Unassembled WGS sequence"/>
</dbReference>
<gene>
    <name evidence="3" type="ORF">MB14_10520</name>
</gene>
<dbReference type="AlphaFoldDB" id="A0A150WZ29"/>